<evidence type="ECO:0000313" key="1">
    <source>
        <dbReference type="EMBL" id="CAI2197215.1"/>
    </source>
</evidence>
<accession>A0A9W4T7R0</accession>
<reference evidence="1" key="1">
    <citation type="submission" date="2022-08" db="EMBL/GenBank/DDBJ databases">
        <authorList>
            <person name="Kallberg Y."/>
            <person name="Tangrot J."/>
            <person name="Rosling A."/>
        </authorList>
    </citation>
    <scope>NUCLEOTIDE SEQUENCE</scope>
    <source>
        <strain evidence="1">Wild A</strain>
    </source>
</reference>
<dbReference type="EMBL" id="CAMKVN010015847">
    <property type="protein sequence ID" value="CAI2197215.1"/>
    <property type="molecule type" value="Genomic_DNA"/>
</dbReference>
<dbReference type="Proteomes" id="UP001153678">
    <property type="component" value="Unassembled WGS sequence"/>
</dbReference>
<dbReference type="AlphaFoldDB" id="A0A9W4T7R0"/>
<sequence length="124" mass="14229">SLLRTEKISYWKNSNSASIEEVRSLIETNITLKQELFGVGIREIVNEIEKSIKKINEVETGVAIERTLSEIEKIINYVTVVKICIGQKTEGFDEVFRLRGIYLVRNQKNSDNIHETFANLENQG</sequence>
<gene>
    <name evidence="1" type="ORF">FWILDA_LOCUS17965</name>
</gene>
<evidence type="ECO:0000313" key="2">
    <source>
        <dbReference type="Proteomes" id="UP001153678"/>
    </source>
</evidence>
<comment type="caution">
    <text evidence="1">The sequence shown here is derived from an EMBL/GenBank/DDBJ whole genome shotgun (WGS) entry which is preliminary data.</text>
</comment>
<protein>
    <submittedName>
        <fullName evidence="1">14442_t:CDS:1</fullName>
    </submittedName>
</protein>
<name>A0A9W4T7R0_9GLOM</name>
<dbReference type="OrthoDB" id="2444186at2759"/>
<keyword evidence="2" id="KW-1185">Reference proteome</keyword>
<proteinExistence type="predicted"/>
<organism evidence="1 2">
    <name type="scientific">Funneliformis geosporum</name>
    <dbReference type="NCBI Taxonomy" id="1117311"/>
    <lineage>
        <taxon>Eukaryota</taxon>
        <taxon>Fungi</taxon>
        <taxon>Fungi incertae sedis</taxon>
        <taxon>Mucoromycota</taxon>
        <taxon>Glomeromycotina</taxon>
        <taxon>Glomeromycetes</taxon>
        <taxon>Glomerales</taxon>
        <taxon>Glomeraceae</taxon>
        <taxon>Funneliformis</taxon>
    </lineage>
</organism>
<feature type="non-terminal residue" evidence="1">
    <location>
        <position position="124"/>
    </location>
</feature>